<protein>
    <submittedName>
        <fullName evidence="1">Uncharacterized protein</fullName>
    </submittedName>
</protein>
<comment type="caution">
    <text evidence="1">The sequence shown here is derived from an EMBL/GenBank/DDBJ whole genome shotgun (WGS) entry which is preliminary data.</text>
</comment>
<dbReference type="Proteomes" id="UP000187203">
    <property type="component" value="Unassembled WGS sequence"/>
</dbReference>
<keyword evidence="2" id="KW-1185">Reference proteome</keyword>
<proteinExistence type="predicted"/>
<name>A0A1R3FXI4_9ROSI</name>
<gene>
    <name evidence="1" type="ORF">COLO4_38008</name>
</gene>
<sequence length="199" mass="22221">MPFTFLFDIYLKLKHVQWCLNMPEHLVITDIEITPSSLPLSMESNRELVIVPSDPQTALSPEITSASLMHEHLVIIDIEALPLSMESNRKLEIVPSDPQTAPSPEITPAPSMPEYLFITDIEMTLAALPLSMESNKEIIVPAALSVIVNVCKYSYYICHLCNGSMTKDEMKTSFKLLLFGMTARFQVGYASSVTDNNLL</sequence>
<reference evidence="2" key="1">
    <citation type="submission" date="2013-09" db="EMBL/GenBank/DDBJ databases">
        <title>Corchorus olitorius genome sequencing.</title>
        <authorList>
            <person name="Alam M."/>
            <person name="Haque M.S."/>
            <person name="Islam M.S."/>
            <person name="Emdad E.M."/>
            <person name="Islam M.M."/>
            <person name="Ahmed B."/>
            <person name="Halim A."/>
            <person name="Hossen Q.M.M."/>
            <person name="Hossain M.Z."/>
            <person name="Ahmed R."/>
            <person name="Khan M.M."/>
            <person name="Islam R."/>
            <person name="Rashid M.M."/>
            <person name="Khan S.A."/>
            <person name="Rahman M.S."/>
            <person name="Alam M."/>
            <person name="Yahiya A.S."/>
            <person name="Khan M.S."/>
            <person name="Azam M.S."/>
            <person name="Haque T."/>
            <person name="Lashkar M.Z.H."/>
            <person name="Akhand A.I."/>
            <person name="Morshed G."/>
            <person name="Roy S."/>
            <person name="Uddin K.S."/>
            <person name="Rabeya T."/>
            <person name="Hossain A.S."/>
            <person name="Chowdhury A."/>
            <person name="Snigdha A.R."/>
            <person name="Mortoza M.S."/>
            <person name="Matin S.A."/>
            <person name="Hoque S.M.E."/>
            <person name="Islam M.K."/>
            <person name="Roy D.K."/>
            <person name="Haider R."/>
            <person name="Moosa M.M."/>
            <person name="Elias S.M."/>
            <person name="Hasan A.M."/>
            <person name="Jahan S."/>
            <person name="Shafiuddin M."/>
            <person name="Mahmood N."/>
            <person name="Shommy N.S."/>
        </authorList>
    </citation>
    <scope>NUCLEOTIDE SEQUENCE [LARGE SCALE GENOMIC DNA]</scope>
    <source>
        <strain evidence="2">cv. O-4</strain>
    </source>
</reference>
<dbReference type="AlphaFoldDB" id="A0A1R3FXI4"/>
<organism evidence="1 2">
    <name type="scientific">Corchorus olitorius</name>
    <dbReference type="NCBI Taxonomy" id="93759"/>
    <lineage>
        <taxon>Eukaryota</taxon>
        <taxon>Viridiplantae</taxon>
        <taxon>Streptophyta</taxon>
        <taxon>Embryophyta</taxon>
        <taxon>Tracheophyta</taxon>
        <taxon>Spermatophyta</taxon>
        <taxon>Magnoliopsida</taxon>
        <taxon>eudicotyledons</taxon>
        <taxon>Gunneridae</taxon>
        <taxon>Pentapetalae</taxon>
        <taxon>rosids</taxon>
        <taxon>malvids</taxon>
        <taxon>Malvales</taxon>
        <taxon>Malvaceae</taxon>
        <taxon>Grewioideae</taxon>
        <taxon>Apeibeae</taxon>
        <taxon>Corchorus</taxon>
    </lineage>
</organism>
<evidence type="ECO:0000313" key="1">
    <source>
        <dbReference type="EMBL" id="OMO50567.1"/>
    </source>
</evidence>
<evidence type="ECO:0000313" key="2">
    <source>
        <dbReference type="Proteomes" id="UP000187203"/>
    </source>
</evidence>
<accession>A0A1R3FXI4</accession>
<dbReference type="EMBL" id="AWUE01024498">
    <property type="protein sequence ID" value="OMO50567.1"/>
    <property type="molecule type" value="Genomic_DNA"/>
</dbReference>